<dbReference type="Gene3D" id="3.40.50.1820">
    <property type="entry name" value="alpha/beta hydrolase"/>
    <property type="match status" value="1"/>
</dbReference>
<proteinExistence type="predicted"/>
<sequence length="337" mass="37890">MPGTDGLRYYCAFTADSRMLRAFVVLIQGKTMKRIFIGLFVHILMSPLALAEWVDEANHEAFFIEVEDTTKLEVLDWGGDNKPVLFLLAGMPMNAHTYDEFAAHFTDDFRVVALTRIGHGNSEPPQNGDFSIERLATDIISSLDSLDIEKAIFAGHSFAGFELTYLGKHFPERVNGLIYIDAVQAYEHIPEIGEHCPDVAQASIDIFKYKESFYNTQRVLDDDGNYLPFADLNTLNKLFEHDNVTPDYRGITVPSISINHLPEQTEDLLLGVGEPGQACFEALNKMNYLGIARFVSQMENADVAAIQRSQHVIHMVTPNRLAAIMKNWIAREITTSQ</sequence>
<dbReference type="Proteomes" id="UP000288058">
    <property type="component" value="Unassembled WGS sequence"/>
</dbReference>
<evidence type="ECO:0000259" key="1">
    <source>
        <dbReference type="Pfam" id="PF00561"/>
    </source>
</evidence>
<dbReference type="GO" id="GO:0016020">
    <property type="term" value="C:membrane"/>
    <property type="evidence" value="ECO:0007669"/>
    <property type="project" value="TreeGrafter"/>
</dbReference>
<dbReference type="PANTHER" id="PTHR43798:SF33">
    <property type="entry name" value="HYDROLASE, PUTATIVE (AFU_ORTHOLOGUE AFUA_2G14860)-RELATED"/>
    <property type="match status" value="1"/>
</dbReference>
<dbReference type="SUPFAM" id="SSF53474">
    <property type="entry name" value="alpha/beta-Hydrolases"/>
    <property type="match status" value="1"/>
</dbReference>
<accession>A0A432Z083</accession>
<keyword evidence="3" id="KW-1185">Reference proteome</keyword>
<dbReference type="InterPro" id="IPR000073">
    <property type="entry name" value="AB_hydrolase_1"/>
</dbReference>
<gene>
    <name evidence="2" type="ORF">CWI78_06620</name>
</gene>
<dbReference type="EMBL" id="PIQC01000004">
    <property type="protein sequence ID" value="RUO69592.1"/>
    <property type="molecule type" value="Genomic_DNA"/>
</dbReference>
<feature type="domain" description="AB hydrolase-1" evidence="1">
    <location>
        <begin position="83"/>
        <end position="182"/>
    </location>
</feature>
<evidence type="ECO:0000313" key="2">
    <source>
        <dbReference type="EMBL" id="RUO69592.1"/>
    </source>
</evidence>
<dbReference type="InterPro" id="IPR050266">
    <property type="entry name" value="AB_hydrolase_sf"/>
</dbReference>
<dbReference type="Pfam" id="PF00561">
    <property type="entry name" value="Abhydrolase_1"/>
    <property type="match status" value="1"/>
</dbReference>
<name>A0A432Z083_9GAMM</name>
<protein>
    <recommendedName>
        <fullName evidence="1">AB hydrolase-1 domain-containing protein</fullName>
    </recommendedName>
</protein>
<dbReference type="InterPro" id="IPR029058">
    <property type="entry name" value="AB_hydrolase_fold"/>
</dbReference>
<dbReference type="PANTHER" id="PTHR43798">
    <property type="entry name" value="MONOACYLGLYCEROL LIPASE"/>
    <property type="match status" value="1"/>
</dbReference>
<reference evidence="3" key="1">
    <citation type="journal article" date="2018" name="Front. Microbiol.">
        <title>Genome-Based Analysis Reveals the Taxonomy and Diversity of the Family Idiomarinaceae.</title>
        <authorList>
            <person name="Liu Y."/>
            <person name="Lai Q."/>
            <person name="Shao Z."/>
        </authorList>
    </citation>
    <scope>NUCLEOTIDE SEQUENCE [LARGE SCALE GENOMIC DNA]</scope>
    <source>
        <strain evidence="3">R22</strain>
    </source>
</reference>
<comment type="caution">
    <text evidence="2">The sequence shown here is derived from an EMBL/GenBank/DDBJ whole genome shotgun (WGS) entry which is preliminary data.</text>
</comment>
<organism evidence="2 3">
    <name type="scientific">Idiomarina ramblicola</name>
    <dbReference type="NCBI Taxonomy" id="263724"/>
    <lineage>
        <taxon>Bacteria</taxon>
        <taxon>Pseudomonadati</taxon>
        <taxon>Pseudomonadota</taxon>
        <taxon>Gammaproteobacteria</taxon>
        <taxon>Alteromonadales</taxon>
        <taxon>Idiomarinaceae</taxon>
        <taxon>Idiomarina</taxon>
    </lineage>
</organism>
<evidence type="ECO:0000313" key="3">
    <source>
        <dbReference type="Proteomes" id="UP000288058"/>
    </source>
</evidence>
<dbReference type="AlphaFoldDB" id="A0A432Z083"/>